<organism evidence="1 2">
    <name type="scientific">Rickenella mellea</name>
    <dbReference type="NCBI Taxonomy" id="50990"/>
    <lineage>
        <taxon>Eukaryota</taxon>
        <taxon>Fungi</taxon>
        <taxon>Dikarya</taxon>
        <taxon>Basidiomycota</taxon>
        <taxon>Agaricomycotina</taxon>
        <taxon>Agaricomycetes</taxon>
        <taxon>Hymenochaetales</taxon>
        <taxon>Rickenellaceae</taxon>
        <taxon>Rickenella</taxon>
    </lineage>
</organism>
<dbReference type="Pfam" id="PF20180">
    <property type="entry name" value="UQCC2_CBP6"/>
    <property type="match status" value="1"/>
</dbReference>
<dbReference type="OrthoDB" id="2107880at2759"/>
<dbReference type="Proteomes" id="UP000294933">
    <property type="component" value="Unassembled WGS sequence"/>
</dbReference>
<evidence type="ECO:0000313" key="1">
    <source>
        <dbReference type="EMBL" id="TDL26991.1"/>
    </source>
</evidence>
<protein>
    <submittedName>
        <fullName evidence="1">Uncharacterized protein</fullName>
    </submittedName>
</protein>
<sequence length="100" mass="11647">MSLSQKLSCIARSWPSDPFRPNFQLGKFLLALSDHPDLTPSAVRAAELLRNNELQAKYQLSEKTFVPRSKPLHYDQLREGFEKSAQGIARPWWKIFFNVW</sequence>
<accession>A0A4Y7QIA4</accession>
<proteinExistence type="predicted"/>
<keyword evidence="2" id="KW-1185">Reference proteome</keyword>
<evidence type="ECO:0000313" key="2">
    <source>
        <dbReference type="Proteomes" id="UP000294933"/>
    </source>
</evidence>
<name>A0A4Y7QIA4_9AGAM</name>
<dbReference type="EMBL" id="ML170160">
    <property type="protein sequence ID" value="TDL26991.1"/>
    <property type="molecule type" value="Genomic_DNA"/>
</dbReference>
<reference evidence="1 2" key="1">
    <citation type="submission" date="2018-06" db="EMBL/GenBank/DDBJ databases">
        <title>A transcriptomic atlas of mushroom development highlights an independent origin of complex multicellularity.</title>
        <authorList>
            <consortium name="DOE Joint Genome Institute"/>
            <person name="Krizsan K."/>
            <person name="Almasi E."/>
            <person name="Merenyi Z."/>
            <person name="Sahu N."/>
            <person name="Viragh M."/>
            <person name="Koszo T."/>
            <person name="Mondo S."/>
            <person name="Kiss B."/>
            <person name="Balint B."/>
            <person name="Kues U."/>
            <person name="Barry K."/>
            <person name="Hegedus J.C."/>
            <person name="Henrissat B."/>
            <person name="Johnson J."/>
            <person name="Lipzen A."/>
            <person name="Ohm R."/>
            <person name="Nagy I."/>
            <person name="Pangilinan J."/>
            <person name="Yan J."/>
            <person name="Xiong Y."/>
            <person name="Grigoriev I.V."/>
            <person name="Hibbett D.S."/>
            <person name="Nagy L.G."/>
        </authorList>
    </citation>
    <scope>NUCLEOTIDE SEQUENCE [LARGE SCALE GENOMIC DNA]</scope>
    <source>
        <strain evidence="1 2">SZMC22713</strain>
    </source>
</reference>
<gene>
    <name evidence="1" type="ORF">BD410DRAFT_819142</name>
</gene>
<dbReference type="AlphaFoldDB" id="A0A4Y7QIA4"/>
<dbReference type="VEuPathDB" id="FungiDB:BD410DRAFT_819142"/>
<dbReference type="STRING" id="50990.A0A4Y7QIA4"/>